<accession>A0A3B4X197</accession>
<dbReference type="Proteomes" id="UP000261360">
    <property type="component" value="Unplaced"/>
</dbReference>
<dbReference type="SUPFAM" id="SSF82895">
    <property type="entry name" value="TSP-1 type 1 repeat"/>
    <property type="match status" value="4"/>
</dbReference>
<dbReference type="InterPro" id="IPR036383">
    <property type="entry name" value="TSP1_rpt_sf"/>
</dbReference>
<protein>
    <submittedName>
        <fullName evidence="5">Uncharacterized protein</fullName>
    </submittedName>
</protein>
<dbReference type="GeneTree" id="ENSGT00940000159642"/>
<evidence type="ECO:0000256" key="4">
    <source>
        <dbReference type="ARBA" id="ARBA00022737"/>
    </source>
</evidence>
<dbReference type="GO" id="GO:0005576">
    <property type="term" value="C:extracellular region"/>
    <property type="evidence" value="ECO:0007669"/>
    <property type="project" value="UniProtKB-SubCell"/>
</dbReference>
<dbReference type="GO" id="GO:0006508">
    <property type="term" value="P:proteolysis"/>
    <property type="evidence" value="ECO:0007669"/>
    <property type="project" value="TreeGrafter"/>
</dbReference>
<dbReference type="PANTHER" id="PTHR13723">
    <property type="entry name" value="ADAMTS A DISINTEGRIN AND METALLOPROTEASE WITH THROMBOSPONDIN MOTIFS PROTEASE"/>
    <property type="match status" value="1"/>
</dbReference>
<evidence type="ECO:0000256" key="2">
    <source>
        <dbReference type="ARBA" id="ARBA00022525"/>
    </source>
</evidence>
<evidence type="ECO:0000256" key="3">
    <source>
        <dbReference type="ARBA" id="ARBA00022729"/>
    </source>
</evidence>
<keyword evidence="4" id="KW-0677">Repeat</keyword>
<evidence type="ECO:0000313" key="5">
    <source>
        <dbReference type="Ensembl" id="ENSSLDP00000006653.1"/>
    </source>
</evidence>
<dbReference type="PANTHER" id="PTHR13723:SF140">
    <property type="entry name" value="A DISINTEGRIN AND METALLOPROTEINASE WITH THROMBOSPONDIN MOTIFS 16"/>
    <property type="match status" value="1"/>
</dbReference>
<reference evidence="5" key="1">
    <citation type="submission" date="2025-08" db="UniProtKB">
        <authorList>
            <consortium name="Ensembl"/>
        </authorList>
    </citation>
    <scope>IDENTIFICATION</scope>
</reference>
<dbReference type="GO" id="GO:0030198">
    <property type="term" value="P:extracellular matrix organization"/>
    <property type="evidence" value="ECO:0007669"/>
    <property type="project" value="TreeGrafter"/>
</dbReference>
<dbReference type="Ensembl" id="ENSSLDT00000006873.1">
    <property type="protein sequence ID" value="ENSSLDP00000006653.1"/>
    <property type="gene ID" value="ENSSLDG00000005235.1"/>
</dbReference>
<organism evidence="5 6">
    <name type="scientific">Seriola lalandi dorsalis</name>
    <dbReference type="NCBI Taxonomy" id="1841481"/>
    <lineage>
        <taxon>Eukaryota</taxon>
        <taxon>Metazoa</taxon>
        <taxon>Chordata</taxon>
        <taxon>Craniata</taxon>
        <taxon>Vertebrata</taxon>
        <taxon>Euteleostomi</taxon>
        <taxon>Actinopterygii</taxon>
        <taxon>Neopterygii</taxon>
        <taxon>Teleostei</taxon>
        <taxon>Neoteleostei</taxon>
        <taxon>Acanthomorphata</taxon>
        <taxon>Carangaria</taxon>
        <taxon>Carangiformes</taxon>
        <taxon>Carangidae</taxon>
        <taxon>Seriola</taxon>
    </lineage>
</organism>
<dbReference type="InterPro" id="IPR000884">
    <property type="entry name" value="TSP1_rpt"/>
</dbReference>
<dbReference type="Gene3D" id="2.20.100.10">
    <property type="entry name" value="Thrombospondin type-1 (TSP1) repeat"/>
    <property type="match status" value="4"/>
</dbReference>
<comment type="subcellular location">
    <subcellularLocation>
        <location evidence="1">Secreted</location>
    </subcellularLocation>
</comment>
<proteinExistence type="predicted"/>
<name>A0A3B4X197_SERLL</name>
<dbReference type="GO" id="GO:0031012">
    <property type="term" value="C:extracellular matrix"/>
    <property type="evidence" value="ECO:0007669"/>
    <property type="project" value="TreeGrafter"/>
</dbReference>
<dbReference type="SMART" id="SM00209">
    <property type="entry name" value="TSP1"/>
    <property type="match status" value="4"/>
</dbReference>
<sequence>MISARGSHPLRPLWSPLIPGVQEAVVICLNKQTREAADQSLCVSSRRPPQLLQDCKTQPCPPRWETGEWSSCSATCGVGLMTRTVACTHRPSRDSNRTEVLRDEDCQNPKPSPVQACNRFDCPPMWDTPDWGQVRGSSPTINARLSSSSDAPSTSIFLSLQCSQSCGGGVQRRQILCKQRLADGSILELPDTFCPSKSPANQQPCAKQELDPWSPCSATCGGGSQTRIVRCMRGPEGRSTEVESQHCLDTGRRPSDSRVCNLLPCARWATTSWGPCTATCGRHGFQSRQVTCAHRRTGKATREHHCMWRPRPPSWQRCNILSCGRGEKQLD</sequence>
<dbReference type="PROSITE" id="PS50092">
    <property type="entry name" value="TSP1"/>
    <property type="match status" value="3"/>
</dbReference>
<evidence type="ECO:0000256" key="1">
    <source>
        <dbReference type="ARBA" id="ARBA00004613"/>
    </source>
</evidence>
<dbReference type="GO" id="GO:0004222">
    <property type="term" value="F:metalloendopeptidase activity"/>
    <property type="evidence" value="ECO:0007669"/>
    <property type="project" value="TreeGrafter"/>
</dbReference>
<keyword evidence="6" id="KW-1185">Reference proteome</keyword>
<dbReference type="STRING" id="1841481.ENSSLDP00000006653"/>
<evidence type="ECO:0000313" key="6">
    <source>
        <dbReference type="Proteomes" id="UP000261360"/>
    </source>
</evidence>
<keyword evidence="3" id="KW-0732">Signal</keyword>
<dbReference type="Pfam" id="PF19030">
    <property type="entry name" value="TSP1_ADAMTS"/>
    <property type="match status" value="4"/>
</dbReference>
<reference evidence="5" key="2">
    <citation type="submission" date="2025-09" db="UniProtKB">
        <authorList>
            <consortium name="Ensembl"/>
        </authorList>
    </citation>
    <scope>IDENTIFICATION</scope>
</reference>
<dbReference type="InterPro" id="IPR050439">
    <property type="entry name" value="ADAMTS_ADAMTS-like"/>
</dbReference>
<keyword evidence="2" id="KW-0964">Secreted</keyword>
<dbReference type="AlphaFoldDB" id="A0A3B4X197"/>
<dbReference type="FunFam" id="2.20.100.10:FF:000005">
    <property type="entry name" value="ADAM metallopeptidase with thrombospondin type 1 motif 9"/>
    <property type="match status" value="1"/>
</dbReference>